<keyword evidence="2" id="KW-1185">Reference proteome</keyword>
<sequence length="84" mass="9391">MQYAEIAYENVVLIPLAAYDDGMYAAMLIVREIDGLQRATGVLGHFPCPVDARKFALAHGMAEIDQRRHAPQQRVMQQSFDKAA</sequence>
<dbReference type="EMBL" id="AEJF01000091">
    <property type="protein sequence ID" value="KLU25503.1"/>
    <property type="molecule type" value="Genomic_DNA"/>
</dbReference>
<dbReference type="Proteomes" id="UP000035963">
    <property type="component" value="Unassembled WGS sequence"/>
</dbReference>
<protein>
    <submittedName>
        <fullName evidence="1">Uncharacterized protein</fullName>
    </submittedName>
</protein>
<evidence type="ECO:0000313" key="2">
    <source>
        <dbReference type="Proteomes" id="UP000035963"/>
    </source>
</evidence>
<name>A0A0J1FZZ2_9BURK</name>
<dbReference type="RefSeq" id="WP_047847319.1">
    <property type="nucleotide sequence ID" value="NZ_AEJF01000091.1"/>
</dbReference>
<accession>A0A0J1FZZ2</accession>
<gene>
    <name evidence="1" type="ORF">EOS_14330</name>
</gene>
<comment type="caution">
    <text evidence="1">The sequence shown here is derived from an EMBL/GenBank/DDBJ whole genome shotgun (WGS) entry which is preliminary data.</text>
</comment>
<reference evidence="1 2" key="1">
    <citation type="journal article" date="2015" name="Genome Announc.">
        <title>Draft Genome Sequence of Burkholderia sp. Strain PML1(12), an Ectomycorrhizosphere-Inhabiting Bacterium with Effective Mineral-Weathering Ability.</title>
        <authorList>
            <person name="Uroz S."/>
            <person name="Oger P."/>
        </authorList>
    </citation>
    <scope>NUCLEOTIDE SEQUENCE [LARGE SCALE GENOMIC DNA]</scope>
    <source>
        <strain evidence="2">PML1(12)</strain>
    </source>
</reference>
<dbReference type="PATRIC" id="fig|908627.4.peg.3187"/>
<proteinExistence type="predicted"/>
<organism evidence="1 2">
    <name type="scientific">Caballeronia mineralivorans PML1(12)</name>
    <dbReference type="NCBI Taxonomy" id="908627"/>
    <lineage>
        <taxon>Bacteria</taxon>
        <taxon>Pseudomonadati</taxon>
        <taxon>Pseudomonadota</taxon>
        <taxon>Betaproteobacteria</taxon>
        <taxon>Burkholderiales</taxon>
        <taxon>Burkholderiaceae</taxon>
        <taxon>Caballeronia</taxon>
    </lineage>
</organism>
<evidence type="ECO:0000313" key="1">
    <source>
        <dbReference type="EMBL" id="KLU25503.1"/>
    </source>
</evidence>
<dbReference type="AlphaFoldDB" id="A0A0J1FZZ2"/>
<dbReference type="OrthoDB" id="9035893at2"/>